<accession>A0ABV6S2W9</accession>
<protein>
    <submittedName>
        <fullName evidence="2">Uncharacterized protein</fullName>
    </submittedName>
</protein>
<comment type="caution">
    <text evidence="2">The sequence shown here is derived from an EMBL/GenBank/DDBJ whole genome shotgun (WGS) entry which is preliminary data.</text>
</comment>
<proteinExistence type="predicted"/>
<dbReference type="Proteomes" id="UP001589858">
    <property type="component" value="Unassembled WGS sequence"/>
</dbReference>
<dbReference type="EMBL" id="JBHLTM010000014">
    <property type="protein sequence ID" value="MFC0683575.1"/>
    <property type="molecule type" value="Genomic_DNA"/>
</dbReference>
<organism evidence="2 3">
    <name type="scientific">Novosphingobium clariflavum</name>
    <dbReference type="NCBI Taxonomy" id="2029884"/>
    <lineage>
        <taxon>Bacteria</taxon>
        <taxon>Pseudomonadati</taxon>
        <taxon>Pseudomonadota</taxon>
        <taxon>Alphaproteobacteria</taxon>
        <taxon>Sphingomonadales</taxon>
        <taxon>Sphingomonadaceae</taxon>
        <taxon>Novosphingobium</taxon>
    </lineage>
</organism>
<keyword evidence="3" id="KW-1185">Reference proteome</keyword>
<evidence type="ECO:0000256" key="1">
    <source>
        <dbReference type="SAM" id="MobiDB-lite"/>
    </source>
</evidence>
<evidence type="ECO:0000313" key="2">
    <source>
        <dbReference type="EMBL" id="MFC0683575.1"/>
    </source>
</evidence>
<dbReference type="RefSeq" id="WP_267221713.1">
    <property type="nucleotide sequence ID" value="NZ_JAPCWC010000011.1"/>
</dbReference>
<gene>
    <name evidence="2" type="ORF">ACFFF8_03090</name>
</gene>
<evidence type="ECO:0000313" key="3">
    <source>
        <dbReference type="Proteomes" id="UP001589858"/>
    </source>
</evidence>
<feature type="region of interest" description="Disordered" evidence="1">
    <location>
        <begin position="1"/>
        <end position="20"/>
    </location>
</feature>
<reference evidence="2 3" key="1">
    <citation type="submission" date="2024-09" db="EMBL/GenBank/DDBJ databases">
        <authorList>
            <person name="Sun Q."/>
            <person name="Mori K."/>
        </authorList>
    </citation>
    <scope>NUCLEOTIDE SEQUENCE [LARGE SCALE GENOMIC DNA]</scope>
    <source>
        <strain evidence="2 3">CICC 11035S</strain>
    </source>
</reference>
<sequence>MDSPVPPLAATDNPKRLTTRHELVPNPVALSRAALAVADERLRQVTRYGHSAEADDAAPRQHLLRLGHVFLLDAADLLSRRPGPAELTRVRRKAIQAAALCLSEIERIDRELAAGAD</sequence>
<name>A0ABV6S2W9_9SPHN</name>